<accession>A0A3P3Y5U2</accession>
<feature type="compositionally biased region" description="Basic and acidic residues" evidence="1">
    <location>
        <begin position="69"/>
        <end position="86"/>
    </location>
</feature>
<dbReference type="Proteomes" id="UP000290189">
    <property type="component" value="Unassembled WGS sequence"/>
</dbReference>
<organism evidence="2 3">
    <name type="scientific">Plasmodiophora brassicae</name>
    <name type="common">Clubroot disease agent</name>
    <dbReference type="NCBI Taxonomy" id="37360"/>
    <lineage>
        <taxon>Eukaryota</taxon>
        <taxon>Sar</taxon>
        <taxon>Rhizaria</taxon>
        <taxon>Endomyxa</taxon>
        <taxon>Phytomyxea</taxon>
        <taxon>Plasmodiophorida</taxon>
        <taxon>Plasmodiophoridae</taxon>
        <taxon>Plasmodiophora</taxon>
    </lineage>
</organism>
<evidence type="ECO:0000256" key="1">
    <source>
        <dbReference type="SAM" id="MobiDB-lite"/>
    </source>
</evidence>
<sequence>MATPSAPGGPAATRLTCSNSFRWHNSSFLPAVAIYNQSAMKGFRNNARQGRVRSRSKPRTLLPSMAGEDGERPPPAKPHNVLDRGRVQSASSCRAASLNEIMNAYGQDVTQRPTRKGLGSAGPSNRQPAMSPFAGTPNGEHAMATSSEAQIGRQAATPFWERLAVPRHVRPRCPSTVPGVGPLEKEGSSMQRQKSCPAPPRSHYLYGLPMRRPTIRTFAPILKRLERSSAKSACEGMPYAPGGIHIKLPAPKCP</sequence>
<protein>
    <submittedName>
        <fullName evidence="2">Uncharacterized protein</fullName>
    </submittedName>
</protein>
<keyword evidence="2" id="KW-0496">Mitochondrion</keyword>
<geneLocation type="mitochondrion" evidence="2"/>
<evidence type="ECO:0000313" key="2">
    <source>
        <dbReference type="EMBL" id="SPQ95565.1"/>
    </source>
</evidence>
<feature type="region of interest" description="Disordered" evidence="1">
    <location>
        <begin position="43"/>
        <end position="89"/>
    </location>
</feature>
<name>A0A3P3Y5U2_PLABS</name>
<dbReference type="AlphaFoldDB" id="A0A3P3Y5U2"/>
<feature type="region of interest" description="Disordered" evidence="1">
    <location>
        <begin position="175"/>
        <end position="202"/>
    </location>
</feature>
<dbReference type="EMBL" id="OVEO01000004">
    <property type="protein sequence ID" value="SPQ95565.1"/>
    <property type="molecule type" value="Genomic_DNA"/>
</dbReference>
<gene>
    <name evidence="2" type="ORF">PLBR_LOCUS2780</name>
</gene>
<reference evidence="2 3" key="1">
    <citation type="submission" date="2018-03" db="EMBL/GenBank/DDBJ databases">
        <authorList>
            <person name="Fogelqvist J."/>
        </authorList>
    </citation>
    <scope>NUCLEOTIDE SEQUENCE [LARGE SCALE GENOMIC DNA]</scope>
</reference>
<proteinExistence type="predicted"/>
<feature type="region of interest" description="Disordered" evidence="1">
    <location>
        <begin position="109"/>
        <end position="134"/>
    </location>
</feature>
<evidence type="ECO:0000313" key="3">
    <source>
        <dbReference type="Proteomes" id="UP000290189"/>
    </source>
</evidence>